<dbReference type="SUPFAM" id="SSF47384">
    <property type="entry name" value="Homodimeric domain of signal transducing histidine kinase"/>
    <property type="match status" value="1"/>
</dbReference>
<evidence type="ECO:0000256" key="11">
    <source>
        <dbReference type="SAM" id="Phobius"/>
    </source>
</evidence>
<feature type="domain" description="Histidine kinase" evidence="12">
    <location>
        <begin position="119"/>
        <end position="329"/>
    </location>
</feature>
<dbReference type="Pfam" id="PF00512">
    <property type="entry name" value="HisKA"/>
    <property type="match status" value="1"/>
</dbReference>
<evidence type="ECO:0000256" key="1">
    <source>
        <dbReference type="ARBA" id="ARBA00000085"/>
    </source>
</evidence>
<dbReference type="InterPro" id="IPR036097">
    <property type="entry name" value="HisK_dim/P_sf"/>
</dbReference>
<feature type="transmembrane region" description="Helical" evidence="11">
    <location>
        <begin position="34"/>
        <end position="53"/>
    </location>
</feature>
<dbReference type="Gene3D" id="3.30.565.10">
    <property type="entry name" value="Histidine kinase-like ATPase, C-terminal domain"/>
    <property type="match status" value="1"/>
</dbReference>
<gene>
    <name evidence="13" type="ORF">H8S23_12695</name>
</gene>
<keyword evidence="10 11" id="KW-0472">Membrane</keyword>
<dbReference type="SMART" id="SM00387">
    <property type="entry name" value="HATPase_c"/>
    <property type="match status" value="1"/>
</dbReference>
<comment type="catalytic activity">
    <reaction evidence="1">
        <text>ATP + protein L-histidine = ADP + protein N-phospho-L-histidine.</text>
        <dbReference type="EC" id="2.7.13.3"/>
    </reaction>
</comment>
<comment type="caution">
    <text evidence="13">The sequence shown here is derived from an EMBL/GenBank/DDBJ whole genome shotgun (WGS) entry which is preliminary data.</text>
</comment>
<dbReference type="InterPro" id="IPR036890">
    <property type="entry name" value="HATPase_C_sf"/>
</dbReference>
<evidence type="ECO:0000256" key="10">
    <source>
        <dbReference type="ARBA" id="ARBA00023136"/>
    </source>
</evidence>
<keyword evidence="4" id="KW-0597">Phosphoprotein</keyword>
<comment type="subcellular location">
    <subcellularLocation>
        <location evidence="2">Membrane</location>
    </subcellularLocation>
</comment>
<dbReference type="RefSeq" id="WP_186888727.1">
    <property type="nucleotide sequence ID" value="NZ_JACONZ010000005.1"/>
</dbReference>
<accession>A0A923RFA2</accession>
<keyword evidence="14" id="KW-1185">Reference proteome</keyword>
<keyword evidence="6 11" id="KW-0812">Transmembrane</keyword>
<dbReference type="InterPro" id="IPR050428">
    <property type="entry name" value="TCS_sensor_his_kinase"/>
</dbReference>
<dbReference type="Proteomes" id="UP000659630">
    <property type="component" value="Unassembled WGS sequence"/>
</dbReference>
<proteinExistence type="predicted"/>
<dbReference type="PRINTS" id="PR00344">
    <property type="entry name" value="BCTRLSENSOR"/>
</dbReference>
<protein>
    <recommendedName>
        <fullName evidence="3">histidine kinase</fullName>
        <ecNumber evidence="3">2.7.13.3</ecNumber>
    </recommendedName>
</protein>
<evidence type="ECO:0000256" key="7">
    <source>
        <dbReference type="ARBA" id="ARBA00022777"/>
    </source>
</evidence>
<dbReference type="Pfam" id="PF02518">
    <property type="entry name" value="HATPase_c"/>
    <property type="match status" value="1"/>
</dbReference>
<dbReference type="EC" id="2.7.13.3" evidence="3"/>
<evidence type="ECO:0000313" key="14">
    <source>
        <dbReference type="Proteomes" id="UP000659630"/>
    </source>
</evidence>
<dbReference type="GO" id="GO:0000155">
    <property type="term" value="F:phosphorelay sensor kinase activity"/>
    <property type="evidence" value="ECO:0007669"/>
    <property type="project" value="InterPro"/>
</dbReference>
<dbReference type="PANTHER" id="PTHR45436">
    <property type="entry name" value="SENSOR HISTIDINE KINASE YKOH"/>
    <property type="match status" value="1"/>
</dbReference>
<dbReference type="CDD" id="cd00075">
    <property type="entry name" value="HATPase"/>
    <property type="match status" value="1"/>
</dbReference>
<evidence type="ECO:0000313" key="13">
    <source>
        <dbReference type="EMBL" id="MBC5582364.1"/>
    </source>
</evidence>
<dbReference type="AlphaFoldDB" id="A0A923RFA2"/>
<evidence type="ECO:0000256" key="4">
    <source>
        <dbReference type="ARBA" id="ARBA00022553"/>
    </source>
</evidence>
<feature type="transmembrane region" description="Helical" evidence="11">
    <location>
        <begin position="7"/>
        <end position="28"/>
    </location>
</feature>
<reference evidence="13" key="1">
    <citation type="submission" date="2020-08" db="EMBL/GenBank/DDBJ databases">
        <title>Genome public.</title>
        <authorList>
            <person name="Liu C."/>
            <person name="Sun Q."/>
        </authorList>
    </citation>
    <scope>NUCLEOTIDE SEQUENCE</scope>
    <source>
        <strain evidence="13">BX8</strain>
    </source>
</reference>
<name>A0A923RFA2_9FIRM</name>
<keyword evidence="8 11" id="KW-1133">Transmembrane helix</keyword>
<evidence type="ECO:0000256" key="3">
    <source>
        <dbReference type="ARBA" id="ARBA00012438"/>
    </source>
</evidence>
<evidence type="ECO:0000256" key="8">
    <source>
        <dbReference type="ARBA" id="ARBA00022989"/>
    </source>
</evidence>
<dbReference type="InterPro" id="IPR004358">
    <property type="entry name" value="Sig_transdc_His_kin-like_C"/>
</dbReference>
<organism evidence="13 14">
    <name type="scientific">Anaerofilum hominis</name>
    <dbReference type="NCBI Taxonomy" id="2763016"/>
    <lineage>
        <taxon>Bacteria</taxon>
        <taxon>Bacillati</taxon>
        <taxon>Bacillota</taxon>
        <taxon>Clostridia</taxon>
        <taxon>Eubacteriales</taxon>
        <taxon>Oscillospiraceae</taxon>
        <taxon>Anaerofilum</taxon>
    </lineage>
</organism>
<evidence type="ECO:0000256" key="2">
    <source>
        <dbReference type="ARBA" id="ARBA00004370"/>
    </source>
</evidence>
<evidence type="ECO:0000256" key="9">
    <source>
        <dbReference type="ARBA" id="ARBA00023012"/>
    </source>
</evidence>
<dbReference type="SMART" id="SM00388">
    <property type="entry name" value="HisKA"/>
    <property type="match status" value="1"/>
</dbReference>
<dbReference type="EMBL" id="JACONZ010000005">
    <property type="protein sequence ID" value="MBC5582364.1"/>
    <property type="molecule type" value="Genomic_DNA"/>
</dbReference>
<dbReference type="GO" id="GO:0016020">
    <property type="term" value="C:membrane"/>
    <property type="evidence" value="ECO:0007669"/>
    <property type="project" value="UniProtKB-SubCell"/>
</dbReference>
<dbReference type="InterPro" id="IPR003661">
    <property type="entry name" value="HisK_dim/P_dom"/>
</dbReference>
<keyword evidence="7 13" id="KW-0418">Kinase</keyword>
<dbReference type="Gene3D" id="1.10.287.130">
    <property type="match status" value="1"/>
</dbReference>
<sequence length="329" mass="35343">MHSREVWGLAAGMLCLTAAAGLAGLWLWGAGAAALLWLLGALLTALAAAFTLWRYRQIRALSRYLAGVYAGGEAADIRDQSPGELGALKDDLYKITTVLRRQAADLERQKTFLSETLENIAHQLKTPLAAIQLQTELWESPGTAQAERARCAAEAARQVERMDWLVKSLLKLSRLEADAVPFEAKELPAAEVIRLAARGLLPLLGRRQAALSVCCPEQALCRCDPAWTAEALTNLIKNCAEHTPPGGRVTVTFRATVLFDEFRVEDTGGGIPAAALPHIFERFWRGPGSPPGSAGIGLPLARAIAQGQNGALTAANTAQGACFTLRLFR</sequence>
<dbReference type="PANTHER" id="PTHR45436:SF5">
    <property type="entry name" value="SENSOR HISTIDINE KINASE TRCS"/>
    <property type="match status" value="1"/>
</dbReference>
<dbReference type="CDD" id="cd00082">
    <property type="entry name" value="HisKA"/>
    <property type="match status" value="1"/>
</dbReference>
<dbReference type="SUPFAM" id="SSF55874">
    <property type="entry name" value="ATPase domain of HSP90 chaperone/DNA topoisomerase II/histidine kinase"/>
    <property type="match status" value="1"/>
</dbReference>
<evidence type="ECO:0000259" key="12">
    <source>
        <dbReference type="PROSITE" id="PS50109"/>
    </source>
</evidence>
<dbReference type="InterPro" id="IPR003594">
    <property type="entry name" value="HATPase_dom"/>
</dbReference>
<dbReference type="PROSITE" id="PS50109">
    <property type="entry name" value="HIS_KIN"/>
    <property type="match status" value="1"/>
</dbReference>
<keyword evidence="5" id="KW-0808">Transferase</keyword>
<evidence type="ECO:0000256" key="5">
    <source>
        <dbReference type="ARBA" id="ARBA00022679"/>
    </source>
</evidence>
<dbReference type="InterPro" id="IPR005467">
    <property type="entry name" value="His_kinase_dom"/>
</dbReference>
<evidence type="ECO:0000256" key="6">
    <source>
        <dbReference type="ARBA" id="ARBA00022692"/>
    </source>
</evidence>
<keyword evidence="9" id="KW-0902">Two-component regulatory system</keyword>